<evidence type="ECO:0000259" key="1">
    <source>
        <dbReference type="SMART" id="SM01321"/>
    </source>
</evidence>
<gene>
    <name evidence="2" type="ORF">Pla108_05380</name>
</gene>
<sequence length="184" mass="20743">MWHWLLTSTTYGTWLPGDARGSVTSVRDYRSTDTNTRIRVEHDQLGEAWEAPVPGLQRSAIAQMKGEAVWLTVEQADILLEQFKASAAFRDWRLLAVAIMPNHFHLVVAIAIDFDPAKMLQEFKGNGSRALNHKFPKPASGTWWTKSGSKRKLKDEAAVTAAVNYVLHKQPNPLFTWSDSHHHG</sequence>
<evidence type="ECO:0000313" key="2">
    <source>
        <dbReference type="EMBL" id="TWT99595.1"/>
    </source>
</evidence>
<dbReference type="InterPro" id="IPR002686">
    <property type="entry name" value="Transposase_17"/>
</dbReference>
<dbReference type="Gene3D" id="3.30.70.1290">
    <property type="entry name" value="Transposase IS200-like"/>
    <property type="match status" value="1"/>
</dbReference>
<feature type="domain" description="Transposase IS200-like" evidence="1">
    <location>
        <begin position="53"/>
        <end position="169"/>
    </location>
</feature>
<protein>
    <submittedName>
        <fullName evidence="2">Transposase IS200 like protein</fullName>
    </submittedName>
</protein>
<dbReference type="EMBL" id="SJPR01000001">
    <property type="protein sequence ID" value="TWT99595.1"/>
    <property type="molecule type" value="Genomic_DNA"/>
</dbReference>
<dbReference type="SUPFAM" id="SSF143422">
    <property type="entry name" value="Transposase IS200-like"/>
    <property type="match status" value="1"/>
</dbReference>
<dbReference type="SMART" id="SM01321">
    <property type="entry name" value="Y1_Tnp"/>
    <property type="match status" value="1"/>
</dbReference>
<dbReference type="InterPro" id="IPR036515">
    <property type="entry name" value="Transposase_17_sf"/>
</dbReference>
<comment type="caution">
    <text evidence="2">The sequence shown here is derived from an EMBL/GenBank/DDBJ whole genome shotgun (WGS) entry which is preliminary data.</text>
</comment>
<reference evidence="2 3" key="1">
    <citation type="submission" date="2019-02" db="EMBL/GenBank/DDBJ databases">
        <title>Deep-cultivation of Planctomycetes and their phenomic and genomic characterization uncovers novel biology.</title>
        <authorList>
            <person name="Wiegand S."/>
            <person name="Jogler M."/>
            <person name="Boedeker C."/>
            <person name="Pinto D."/>
            <person name="Vollmers J."/>
            <person name="Rivas-Marin E."/>
            <person name="Kohn T."/>
            <person name="Peeters S.H."/>
            <person name="Heuer A."/>
            <person name="Rast P."/>
            <person name="Oberbeckmann S."/>
            <person name="Bunk B."/>
            <person name="Jeske O."/>
            <person name="Meyerdierks A."/>
            <person name="Storesund J.E."/>
            <person name="Kallscheuer N."/>
            <person name="Luecker S."/>
            <person name="Lage O.M."/>
            <person name="Pohl T."/>
            <person name="Merkel B.J."/>
            <person name="Hornburger P."/>
            <person name="Mueller R.-W."/>
            <person name="Bruemmer F."/>
            <person name="Labrenz M."/>
            <person name="Spormann A.M."/>
            <person name="Op Den Camp H."/>
            <person name="Overmann J."/>
            <person name="Amann R."/>
            <person name="Jetten M.S.M."/>
            <person name="Mascher T."/>
            <person name="Medema M.H."/>
            <person name="Devos D.P."/>
            <person name="Kaster A.-K."/>
            <person name="Ovreas L."/>
            <person name="Rohde M."/>
            <person name="Galperin M.Y."/>
            <person name="Jogler C."/>
        </authorList>
    </citation>
    <scope>NUCLEOTIDE SEQUENCE [LARGE SCALE GENOMIC DNA]</scope>
    <source>
        <strain evidence="2 3">Pla108</strain>
    </source>
</reference>
<accession>A0A5C6AKA5</accession>
<dbReference type="AlphaFoldDB" id="A0A5C6AKA5"/>
<dbReference type="GO" id="GO:0004803">
    <property type="term" value="F:transposase activity"/>
    <property type="evidence" value="ECO:0007669"/>
    <property type="project" value="InterPro"/>
</dbReference>
<dbReference type="GO" id="GO:0006313">
    <property type="term" value="P:DNA transposition"/>
    <property type="evidence" value="ECO:0007669"/>
    <property type="project" value="InterPro"/>
</dbReference>
<dbReference type="Pfam" id="PF01797">
    <property type="entry name" value="Y1_Tnp"/>
    <property type="match status" value="1"/>
</dbReference>
<evidence type="ECO:0000313" key="3">
    <source>
        <dbReference type="Proteomes" id="UP000317421"/>
    </source>
</evidence>
<dbReference type="GO" id="GO:0003677">
    <property type="term" value="F:DNA binding"/>
    <property type="evidence" value="ECO:0007669"/>
    <property type="project" value="InterPro"/>
</dbReference>
<dbReference type="Proteomes" id="UP000317421">
    <property type="component" value="Unassembled WGS sequence"/>
</dbReference>
<dbReference type="RefSeq" id="WP_146442578.1">
    <property type="nucleotide sequence ID" value="NZ_SJPR01000001.1"/>
</dbReference>
<proteinExistence type="predicted"/>
<keyword evidence="3" id="KW-1185">Reference proteome</keyword>
<organism evidence="2 3">
    <name type="scientific">Botrimarina colliarenosi</name>
    <dbReference type="NCBI Taxonomy" id="2528001"/>
    <lineage>
        <taxon>Bacteria</taxon>
        <taxon>Pseudomonadati</taxon>
        <taxon>Planctomycetota</taxon>
        <taxon>Planctomycetia</taxon>
        <taxon>Pirellulales</taxon>
        <taxon>Lacipirellulaceae</taxon>
        <taxon>Botrimarina</taxon>
    </lineage>
</organism>
<dbReference type="OrthoDB" id="274221at2"/>
<name>A0A5C6AKA5_9BACT</name>